<gene>
    <name evidence="3" type="ordered locus">RD1_0768</name>
</gene>
<organism evidence="3 4">
    <name type="scientific">Roseobacter denitrificans (strain ATCC 33942 / OCh 114)</name>
    <name type="common">Erythrobacter sp. (strain OCh 114)</name>
    <name type="synonym">Roseobacter denitrificans</name>
    <dbReference type="NCBI Taxonomy" id="375451"/>
    <lineage>
        <taxon>Bacteria</taxon>
        <taxon>Pseudomonadati</taxon>
        <taxon>Pseudomonadota</taxon>
        <taxon>Alphaproteobacteria</taxon>
        <taxon>Rhodobacterales</taxon>
        <taxon>Roseobacteraceae</taxon>
        <taxon>Roseobacter</taxon>
    </lineage>
</organism>
<evidence type="ECO:0000313" key="4">
    <source>
        <dbReference type="Proteomes" id="UP000007029"/>
    </source>
</evidence>
<feature type="chain" id="PRO_5004184273" description="DUF4340 domain-containing protein" evidence="1">
    <location>
        <begin position="20"/>
        <end position="337"/>
    </location>
</feature>
<proteinExistence type="predicted"/>
<dbReference type="InterPro" id="IPR025641">
    <property type="entry name" value="DUF4340"/>
</dbReference>
<dbReference type="STRING" id="375451.RD1_0768"/>
<feature type="signal peptide" evidence="1">
    <location>
        <begin position="1"/>
        <end position="19"/>
    </location>
</feature>
<keyword evidence="4" id="KW-1185">Reference proteome</keyword>
<dbReference type="HOGENOM" id="CLU_823569_0_0_5"/>
<dbReference type="eggNOG" id="ENOG5031SVN">
    <property type="taxonomic scope" value="Bacteria"/>
</dbReference>
<reference evidence="3 4" key="1">
    <citation type="journal article" date="2007" name="J. Bacteriol.">
        <title>The complete genome sequence of Roseobacter denitrificans reveals a mixotrophic rather than photosynthetic metabolism.</title>
        <authorList>
            <person name="Swingley W.D."/>
            <person name="Sadekar S."/>
            <person name="Mastrian S.D."/>
            <person name="Matthies H.J."/>
            <person name="Hao J."/>
            <person name="Ramos H."/>
            <person name="Acharya C.R."/>
            <person name="Conrad A.L."/>
            <person name="Taylor H.L."/>
            <person name="Dejesa L.C."/>
            <person name="Shah M.K."/>
            <person name="O'huallachain M.E."/>
            <person name="Lince M.T."/>
            <person name="Blankenship R.E."/>
            <person name="Beatty J.T."/>
            <person name="Touchman J.W."/>
        </authorList>
    </citation>
    <scope>NUCLEOTIDE SEQUENCE [LARGE SCALE GENOMIC DNA]</scope>
    <source>
        <strain evidence="4">ATCC 33942 / OCh 114</strain>
    </source>
</reference>
<dbReference type="Pfam" id="PF14238">
    <property type="entry name" value="DUF4340"/>
    <property type="match status" value="1"/>
</dbReference>
<dbReference type="EMBL" id="CP000362">
    <property type="protein sequence ID" value="ABG30449.1"/>
    <property type="molecule type" value="Genomic_DNA"/>
</dbReference>
<dbReference type="OrthoDB" id="7359157at2"/>
<sequence length="337" mass="35045">MNQKSFLMLGGATALSLVAAGATLFGGGNAPAFAEAGEPLFPGLADASADVASLEIREGDFAITIESRDGVFVDAASGFPVDPEPLRDLVSGMTMATIAEAKTADPARHADLQLASVGANEGAGNEIILLDGDGDTLAHVIAGQRDFTLGGVTGGQYVRRGDEDATWLVHARLDPPSSRAGWFDTRLMEVDAVELSGATLTTEDGSVIAMSGEDGTLTIDPLLMTGRVPAENQLNRIVRLFETLDFADVRTGMASDSEAAGPSLQASLEDGTTITLSQVSGSEGEDETRWFRIDASGGTEISEELAATTAGFEFSMSSSDAEVLSWTLEDLTEETAS</sequence>
<dbReference type="Proteomes" id="UP000007029">
    <property type="component" value="Chromosome"/>
</dbReference>
<dbReference type="AlphaFoldDB" id="Q16C44"/>
<accession>Q16C44</accession>
<evidence type="ECO:0000259" key="2">
    <source>
        <dbReference type="Pfam" id="PF14238"/>
    </source>
</evidence>
<evidence type="ECO:0000313" key="3">
    <source>
        <dbReference type="EMBL" id="ABG30449.1"/>
    </source>
</evidence>
<evidence type="ECO:0000256" key="1">
    <source>
        <dbReference type="SAM" id="SignalP"/>
    </source>
</evidence>
<name>Q16C44_ROSDO</name>
<dbReference type="KEGG" id="rde:RD1_0768"/>
<protein>
    <recommendedName>
        <fullName evidence="2">DUF4340 domain-containing protein</fullName>
    </recommendedName>
</protein>
<dbReference type="RefSeq" id="WP_011567071.1">
    <property type="nucleotide sequence ID" value="NC_008209.1"/>
</dbReference>
<keyword evidence="1" id="KW-0732">Signal</keyword>
<feature type="domain" description="DUF4340" evidence="2">
    <location>
        <begin position="74"/>
        <end position="261"/>
    </location>
</feature>